<evidence type="ECO:0000313" key="1">
    <source>
        <dbReference type="EMBL" id="EBS2301365.1"/>
    </source>
</evidence>
<sequence length="102" mass="11478">MKKDVKNSLIFLAQQFKKLSDRVAALEEKPETLICFNGDDTITEEIKNTGTMKGRPKAAPEKMINHKIFCEGAGFVLTKMKDRDNAIEIFNLLMQMSAGEIV</sequence>
<organism evidence="1">
    <name type="scientific">Salmonella enterica subsp. enterica serovar Saintpaul</name>
    <dbReference type="NCBI Taxonomy" id="90105"/>
    <lineage>
        <taxon>Bacteria</taxon>
        <taxon>Pseudomonadati</taxon>
        <taxon>Pseudomonadota</taxon>
        <taxon>Gammaproteobacteria</taxon>
        <taxon>Enterobacterales</taxon>
        <taxon>Enterobacteriaceae</taxon>
        <taxon>Salmonella</taxon>
    </lineage>
</organism>
<name>A0A5U9I479_SALET</name>
<proteinExistence type="predicted"/>
<dbReference type="EMBL" id="AAGUVH010000025">
    <property type="protein sequence ID" value="EBS2301365.1"/>
    <property type="molecule type" value="Genomic_DNA"/>
</dbReference>
<comment type="caution">
    <text evidence="1">The sequence shown here is derived from an EMBL/GenBank/DDBJ whole genome shotgun (WGS) entry which is preliminary data.</text>
</comment>
<dbReference type="AlphaFoldDB" id="A0A5U9I479"/>
<protein>
    <submittedName>
        <fullName evidence="1">Uncharacterized protein</fullName>
    </submittedName>
</protein>
<gene>
    <name evidence="1" type="ORF">DRT62_16790</name>
</gene>
<reference evidence="1" key="1">
    <citation type="submission" date="2018-07" db="EMBL/GenBank/DDBJ databases">
        <authorList>
            <person name="Ashton P.M."/>
            <person name="Dallman T."/>
            <person name="Nair S."/>
            <person name="De Pinna E."/>
            <person name="Peters T."/>
            <person name="Grant K."/>
        </authorList>
    </citation>
    <scope>NUCLEOTIDE SEQUENCE</scope>
    <source>
        <strain evidence="1">152466</strain>
    </source>
</reference>
<accession>A0A5U9I479</accession>